<proteinExistence type="predicted"/>
<dbReference type="Proteomes" id="UP000481858">
    <property type="component" value="Unassembled WGS sequence"/>
</dbReference>
<dbReference type="OrthoDB" id="245563at2759"/>
<evidence type="ECO:0000313" key="1">
    <source>
        <dbReference type="EMBL" id="KAF2967296.1"/>
    </source>
</evidence>
<dbReference type="InParanoid" id="A0A7C8N3A8"/>
<name>A0A7C8N3A8_9PEZI</name>
<organism evidence="1 2">
    <name type="scientific">Xylaria multiplex</name>
    <dbReference type="NCBI Taxonomy" id="323545"/>
    <lineage>
        <taxon>Eukaryota</taxon>
        <taxon>Fungi</taxon>
        <taxon>Dikarya</taxon>
        <taxon>Ascomycota</taxon>
        <taxon>Pezizomycotina</taxon>
        <taxon>Sordariomycetes</taxon>
        <taxon>Xylariomycetidae</taxon>
        <taxon>Xylariales</taxon>
        <taxon>Xylariaceae</taxon>
        <taxon>Xylaria</taxon>
    </lineage>
</organism>
<gene>
    <name evidence="1" type="ORF">GQX73_g6260</name>
</gene>
<sequence>MAGITKPDILIFSNGPIDNDLTKMREKANVYQAYFNGFGEGPLVLLWRFPFPRAIWIVDPDIVYLQYYELSRKVISYVKRDGGTVILGGLFASFIRLIDLHIYFELLDVPWRAGQCERTTVFLQGSHVGLEPTARARLATSYSSEALFLKNVPPSDSLYASPKGAMSESATLDPIPIKAQSSVVFGRCGHGWLGFTGDLNNEEGTAEAVLAMMGLLD</sequence>
<protein>
    <submittedName>
        <fullName evidence="1">Uncharacterized protein</fullName>
    </submittedName>
</protein>
<evidence type="ECO:0000313" key="2">
    <source>
        <dbReference type="Proteomes" id="UP000481858"/>
    </source>
</evidence>
<accession>A0A7C8N3A8</accession>
<keyword evidence="2" id="KW-1185">Reference proteome</keyword>
<dbReference type="AlphaFoldDB" id="A0A7C8N3A8"/>
<dbReference type="EMBL" id="WUBL01000070">
    <property type="protein sequence ID" value="KAF2967296.1"/>
    <property type="molecule type" value="Genomic_DNA"/>
</dbReference>
<comment type="caution">
    <text evidence="1">The sequence shown here is derived from an EMBL/GenBank/DDBJ whole genome shotgun (WGS) entry which is preliminary data.</text>
</comment>
<reference evidence="1 2" key="1">
    <citation type="submission" date="2019-12" db="EMBL/GenBank/DDBJ databases">
        <title>Draft genome sequence of the ascomycete Xylaria multiplex DSM 110363.</title>
        <authorList>
            <person name="Buettner E."/>
            <person name="Kellner H."/>
        </authorList>
    </citation>
    <scope>NUCLEOTIDE SEQUENCE [LARGE SCALE GENOMIC DNA]</scope>
    <source>
        <strain evidence="1 2">DSM 110363</strain>
    </source>
</reference>